<evidence type="ECO:0008006" key="3">
    <source>
        <dbReference type="Google" id="ProtNLM"/>
    </source>
</evidence>
<evidence type="ECO:0000313" key="2">
    <source>
        <dbReference type="Proteomes" id="UP000009168"/>
    </source>
</evidence>
<sequence>MDTQANESEDIHRLIYFKKEQFQNQARKQYRDQIFQKKRVKMMAQELFTKQEHFMNFQEEKKIQYENIQEDQIICNNIKKLKSQDLDQIRQALQYFKSQALKAAKQDVELNTIRLMVDSNIIYELIDLFNTTKDLQGKYLLPNDIAADGLYVLAIIASGDDQFTNSIINKNGLTIFKDYTFQIDNDPLLQSSAYLGLVNLCSLDRKEVRKHLKSIGVIEHLQTIVANNINRLGQEDYRQMIENGVWLVSVLCFDPPETEAEFNQLFNTLPLLISCLNTGNIKIIKDVIWIIDICLTQIPQKKSTTIQADPQFSQKLISLGLSEAFQKTVKIENKKIAAQTFRGLNKLMKLSTPNQIEQIYSPEQIKYILPVLKSKLIHNQYYAINYLNEVCYQSKFKDFLQYDDILKQLMLIIEQKQSDKFTQLILQSILKILEQGDEFDIKRVFDTGLLSVLETTLVYSEDGEKSAPQNIILSLQILLIAYQIAISNQQYLIKLQRMSLERLLNSLQTHPLDNIYQLNLQILEKYYEEA</sequence>
<dbReference type="HOGENOM" id="CLU_514398_0_0_1"/>
<proteinExistence type="predicted"/>
<dbReference type="SUPFAM" id="SSF48371">
    <property type="entry name" value="ARM repeat"/>
    <property type="match status" value="1"/>
</dbReference>
<dbReference type="GeneID" id="7823235"/>
<dbReference type="Gene3D" id="1.25.10.10">
    <property type="entry name" value="Leucine-rich Repeat Variant"/>
    <property type="match status" value="1"/>
</dbReference>
<protein>
    <recommendedName>
        <fullName evidence="3">Importin subunit alpha</fullName>
    </recommendedName>
</protein>
<evidence type="ECO:0000313" key="1">
    <source>
        <dbReference type="EMBL" id="EAR88093.2"/>
    </source>
</evidence>
<dbReference type="InParanoid" id="Q22RM9"/>
<dbReference type="RefSeq" id="XP_001008338.2">
    <property type="nucleotide sequence ID" value="XM_001008338.3"/>
</dbReference>
<accession>Q22RM9</accession>
<dbReference type="STRING" id="312017.Q22RM9"/>
<gene>
    <name evidence="1" type="ORF">TTHERM_00013590</name>
</gene>
<name>Q22RM9_TETTS</name>
<reference evidence="2" key="1">
    <citation type="journal article" date="2006" name="PLoS Biol.">
        <title>Macronuclear genome sequence of the ciliate Tetrahymena thermophila, a model eukaryote.</title>
        <authorList>
            <person name="Eisen J.A."/>
            <person name="Coyne R.S."/>
            <person name="Wu M."/>
            <person name="Wu D."/>
            <person name="Thiagarajan M."/>
            <person name="Wortman J.R."/>
            <person name="Badger J.H."/>
            <person name="Ren Q."/>
            <person name="Amedeo P."/>
            <person name="Jones K.M."/>
            <person name="Tallon L.J."/>
            <person name="Delcher A.L."/>
            <person name="Salzberg S.L."/>
            <person name="Silva J.C."/>
            <person name="Haas B.J."/>
            <person name="Majoros W.H."/>
            <person name="Farzad M."/>
            <person name="Carlton J.M."/>
            <person name="Smith R.K. Jr."/>
            <person name="Garg J."/>
            <person name="Pearlman R.E."/>
            <person name="Karrer K.M."/>
            <person name="Sun L."/>
            <person name="Manning G."/>
            <person name="Elde N.C."/>
            <person name="Turkewitz A.P."/>
            <person name="Asai D.J."/>
            <person name="Wilkes D.E."/>
            <person name="Wang Y."/>
            <person name="Cai H."/>
            <person name="Collins K."/>
            <person name="Stewart B.A."/>
            <person name="Lee S.R."/>
            <person name="Wilamowska K."/>
            <person name="Weinberg Z."/>
            <person name="Ruzzo W.L."/>
            <person name="Wloga D."/>
            <person name="Gaertig J."/>
            <person name="Frankel J."/>
            <person name="Tsao C.-C."/>
            <person name="Gorovsky M.A."/>
            <person name="Keeling P.J."/>
            <person name="Waller R.F."/>
            <person name="Patron N.J."/>
            <person name="Cherry J.M."/>
            <person name="Stover N.A."/>
            <person name="Krieger C.J."/>
            <person name="del Toro C."/>
            <person name="Ryder H.F."/>
            <person name="Williamson S.C."/>
            <person name="Barbeau R.A."/>
            <person name="Hamilton E.P."/>
            <person name="Orias E."/>
        </authorList>
    </citation>
    <scope>NUCLEOTIDE SEQUENCE [LARGE SCALE GENOMIC DNA]</scope>
    <source>
        <strain evidence="2">SB210</strain>
    </source>
</reference>
<dbReference type="Proteomes" id="UP000009168">
    <property type="component" value="Unassembled WGS sequence"/>
</dbReference>
<dbReference type="EMBL" id="GG662845">
    <property type="protein sequence ID" value="EAR88093.2"/>
    <property type="molecule type" value="Genomic_DNA"/>
</dbReference>
<dbReference type="InterPro" id="IPR011989">
    <property type="entry name" value="ARM-like"/>
</dbReference>
<dbReference type="KEGG" id="tet:TTHERM_00013590"/>
<organism evidence="1 2">
    <name type="scientific">Tetrahymena thermophila (strain SB210)</name>
    <dbReference type="NCBI Taxonomy" id="312017"/>
    <lineage>
        <taxon>Eukaryota</taxon>
        <taxon>Sar</taxon>
        <taxon>Alveolata</taxon>
        <taxon>Ciliophora</taxon>
        <taxon>Intramacronucleata</taxon>
        <taxon>Oligohymenophorea</taxon>
        <taxon>Hymenostomatida</taxon>
        <taxon>Tetrahymenina</taxon>
        <taxon>Tetrahymenidae</taxon>
        <taxon>Tetrahymena</taxon>
    </lineage>
</organism>
<keyword evidence="2" id="KW-1185">Reference proteome</keyword>
<dbReference type="eggNOG" id="KOG0166">
    <property type="taxonomic scope" value="Eukaryota"/>
</dbReference>
<dbReference type="AlphaFoldDB" id="Q22RM9"/>
<dbReference type="InterPro" id="IPR016024">
    <property type="entry name" value="ARM-type_fold"/>
</dbReference>